<dbReference type="SUPFAM" id="SSF53850">
    <property type="entry name" value="Periplasmic binding protein-like II"/>
    <property type="match status" value="2"/>
</dbReference>
<protein>
    <submittedName>
        <fullName evidence="3">Extracellular solute-binding protein</fullName>
    </submittedName>
</protein>
<accession>A0ABW3W9X9</accession>
<proteinExistence type="inferred from homology"/>
<keyword evidence="4" id="KW-1185">Reference proteome</keyword>
<reference evidence="4" key="1">
    <citation type="journal article" date="2019" name="Int. J. Syst. Evol. Microbiol.">
        <title>The Global Catalogue of Microorganisms (GCM) 10K type strain sequencing project: providing services to taxonomists for standard genome sequencing and annotation.</title>
        <authorList>
            <consortium name="The Broad Institute Genomics Platform"/>
            <consortium name="The Broad Institute Genome Sequencing Center for Infectious Disease"/>
            <person name="Wu L."/>
            <person name="Ma J."/>
        </authorList>
    </citation>
    <scope>NUCLEOTIDE SEQUENCE [LARGE SCALE GENOMIC DNA]</scope>
    <source>
        <strain evidence="4">CCUG 48884</strain>
    </source>
</reference>
<dbReference type="InterPro" id="IPR006059">
    <property type="entry name" value="SBP"/>
</dbReference>
<evidence type="ECO:0000256" key="2">
    <source>
        <dbReference type="ARBA" id="ARBA00008520"/>
    </source>
</evidence>
<name>A0ABW3W9X9_9RHOO</name>
<dbReference type="RefSeq" id="WP_277830376.1">
    <property type="nucleotide sequence ID" value="NZ_JARQZE010000001.1"/>
</dbReference>
<comment type="similarity">
    <text evidence="2">Belongs to the bacterial solute-binding protein 1 family.</text>
</comment>
<dbReference type="PANTHER" id="PTHR43649">
    <property type="entry name" value="ARABINOSE-BINDING PROTEIN-RELATED"/>
    <property type="match status" value="1"/>
</dbReference>
<evidence type="ECO:0000313" key="4">
    <source>
        <dbReference type="Proteomes" id="UP001597158"/>
    </source>
</evidence>
<gene>
    <name evidence="3" type="ORF">ACFQ4M_00465</name>
</gene>
<dbReference type="Gene3D" id="3.40.190.10">
    <property type="entry name" value="Periplasmic binding protein-like II"/>
    <property type="match status" value="4"/>
</dbReference>
<dbReference type="PANTHER" id="PTHR43649:SF12">
    <property type="entry name" value="DIACETYLCHITOBIOSE BINDING PROTEIN DASA"/>
    <property type="match status" value="1"/>
</dbReference>
<comment type="caution">
    <text evidence="3">The sequence shown here is derived from an EMBL/GenBank/DDBJ whole genome shotgun (WGS) entry which is preliminary data.</text>
</comment>
<evidence type="ECO:0000256" key="1">
    <source>
        <dbReference type="ARBA" id="ARBA00004418"/>
    </source>
</evidence>
<dbReference type="EMBL" id="JBHTMC010000001">
    <property type="protein sequence ID" value="MFD1262033.1"/>
    <property type="molecule type" value="Genomic_DNA"/>
</dbReference>
<evidence type="ECO:0000313" key="3">
    <source>
        <dbReference type="EMBL" id="MFD1262033.1"/>
    </source>
</evidence>
<organism evidence="3 4">
    <name type="scientific">Thauera mechernichensis</name>
    <dbReference type="NCBI Taxonomy" id="82788"/>
    <lineage>
        <taxon>Bacteria</taxon>
        <taxon>Pseudomonadati</taxon>
        <taxon>Pseudomonadota</taxon>
        <taxon>Betaproteobacteria</taxon>
        <taxon>Rhodocyclales</taxon>
        <taxon>Zoogloeaceae</taxon>
        <taxon>Thauera</taxon>
    </lineage>
</organism>
<dbReference type="Pfam" id="PF01547">
    <property type="entry name" value="SBP_bac_1"/>
    <property type="match status" value="1"/>
</dbReference>
<dbReference type="Proteomes" id="UP001597158">
    <property type="component" value="Unassembled WGS sequence"/>
</dbReference>
<sequence length="766" mass="83599">MLALRLEDVIAEGAAADMRIAPCTKRISVQGRTVGDIPTGSARESTVVSLDARGKPPHKPGLSMHTTAKYRLFNALLALKQLQADLKDALKIGLAALLCLVPSARAADVVRLAAVDMPPYLGAHIERQGYAVELVRRVLAQSGLEVEIRFYPAARALALAESGKVDGVLPIVGANAGSRMLQLSAPFPGLNLGLLKRRQDIVPYPEDADRRPTVALRDLATLRIGMLKGAKLPAEVDAAVSPTREYVASDLQNLDKLALGRIDLMLVDKYRASDLMVLHRPHLIGQLEFLDPALFPTPFHVGWSTQSPRHKALAAAFDQTLAAMAAAGELREILFSHGLRANDTASGHAARLTIGTVNNPDMLVMKRLSAEFERANPDITLDWRVIDETVLRTRLMTDLAIADGQFDIMTIGSYETPLWGQRGWLEPLTDLPADYQEADLLASVRASLSHDGTLYALPFYAESSMTYYRRDLFERAGLTMPARPTYADIERLASALDDPGAGVRGVCLRGKIGWGESVAVIAPMVNTHGGRWFDEHWQPEVDTPAWQRAIELYVRLLQRHGPSDASERGYRETLQLFADGHCAIWIDATVAAGLLYDPQQSKVAAQVGHAPAPVGSVELGEHWLWSWALAIPATSTRKAHARRFLEWATSQTYAERVGEQVGWVAAPPGTRLSTYARPEYQAAAPFADFVLASIRDADDALPGRHYRGIQFVSIPEFPAIGHALAVEVNRALNGKISVQQALRNAQIEIRRILEAAGYYAAPATSG</sequence>
<dbReference type="InterPro" id="IPR050490">
    <property type="entry name" value="Bact_solute-bd_prot1"/>
</dbReference>
<dbReference type="CDD" id="cd13585">
    <property type="entry name" value="PBP2_TMBP_like"/>
    <property type="match status" value="1"/>
</dbReference>
<comment type="subcellular location">
    <subcellularLocation>
        <location evidence="1">Periplasm</location>
    </subcellularLocation>
</comment>